<dbReference type="EMBL" id="JBCNJP010000018">
    <property type="protein sequence ID" value="KAK9063302.1"/>
    <property type="molecule type" value="Genomic_DNA"/>
</dbReference>
<dbReference type="InterPro" id="IPR000182">
    <property type="entry name" value="GNAT_dom"/>
</dbReference>
<dbReference type="Pfam" id="PF00107">
    <property type="entry name" value="ADH_zinc_N"/>
    <property type="match status" value="1"/>
</dbReference>
<dbReference type="Gene3D" id="3.40.630.30">
    <property type="match status" value="1"/>
</dbReference>
<dbReference type="InterPro" id="IPR013149">
    <property type="entry name" value="ADH-like_C"/>
</dbReference>
<feature type="region of interest" description="Disordered" evidence="1">
    <location>
        <begin position="1"/>
        <end position="46"/>
    </location>
</feature>
<dbReference type="PANTHER" id="PTHR43677">
    <property type="entry name" value="SHORT-CHAIN DEHYDROGENASE/REDUCTASE"/>
    <property type="match status" value="1"/>
</dbReference>
<dbReference type="Proteomes" id="UP001408789">
    <property type="component" value="Unassembled WGS sequence"/>
</dbReference>
<dbReference type="InterPro" id="IPR013154">
    <property type="entry name" value="ADH-like_N"/>
</dbReference>
<dbReference type="Pfam" id="PF00583">
    <property type="entry name" value="Acetyltransf_1"/>
    <property type="match status" value="1"/>
</dbReference>
<dbReference type="SMART" id="SM00829">
    <property type="entry name" value="PKS_ER"/>
    <property type="match status" value="1"/>
</dbReference>
<dbReference type="InterPro" id="IPR051397">
    <property type="entry name" value="Zn-ADH-like_protein"/>
</dbReference>
<organism evidence="3 4">
    <name type="scientific">Deinandra increscens subsp. villosa</name>
    <dbReference type="NCBI Taxonomy" id="3103831"/>
    <lineage>
        <taxon>Eukaryota</taxon>
        <taxon>Viridiplantae</taxon>
        <taxon>Streptophyta</taxon>
        <taxon>Embryophyta</taxon>
        <taxon>Tracheophyta</taxon>
        <taxon>Spermatophyta</taxon>
        <taxon>Magnoliopsida</taxon>
        <taxon>eudicotyledons</taxon>
        <taxon>Gunneridae</taxon>
        <taxon>Pentapetalae</taxon>
        <taxon>asterids</taxon>
        <taxon>campanulids</taxon>
        <taxon>Asterales</taxon>
        <taxon>Asteraceae</taxon>
        <taxon>Asteroideae</taxon>
        <taxon>Heliantheae alliance</taxon>
        <taxon>Madieae</taxon>
        <taxon>Madiinae</taxon>
        <taxon>Deinandra</taxon>
    </lineage>
</organism>
<dbReference type="GO" id="GO:0016491">
    <property type="term" value="F:oxidoreductase activity"/>
    <property type="evidence" value="ECO:0007669"/>
    <property type="project" value="InterPro"/>
</dbReference>
<dbReference type="PROSITE" id="PS51186">
    <property type="entry name" value="GNAT"/>
    <property type="match status" value="1"/>
</dbReference>
<dbReference type="Gene3D" id="3.90.180.10">
    <property type="entry name" value="Medium-chain alcohol dehydrogenases, catalytic domain"/>
    <property type="match status" value="1"/>
</dbReference>
<dbReference type="InterPro" id="IPR036291">
    <property type="entry name" value="NAD(P)-bd_dom_sf"/>
</dbReference>
<evidence type="ECO:0000313" key="4">
    <source>
        <dbReference type="Proteomes" id="UP001408789"/>
    </source>
</evidence>
<dbReference type="AlphaFoldDB" id="A0AAP0CZW1"/>
<dbReference type="CDD" id="cd04301">
    <property type="entry name" value="NAT_SF"/>
    <property type="match status" value="1"/>
</dbReference>
<feature type="compositionally biased region" description="Basic residues" evidence="1">
    <location>
        <begin position="33"/>
        <end position="42"/>
    </location>
</feature>
<feature type="region of interest" description="Disordered" evidence="1">
    <location>
        <begin position="254"/>
        <end position="281"/>
    </location>
</feature>
<dbReference type="SUPFAM" id="SSF50129">
    <property type="entry name" value="GroES-like"/>
    <property type="match status" value="1"/>
</dbReference>
<evidence type="ECO:0000259" key="2">
    <source>
        <dbReference type="PROSITE" id="PS51186"/>
    </source>
</evidence>
<accession>A0AAP0CZW1</accession>
<dbReference type="InterPro" id="IPR016181">
    <property type="entry name" value="Acyl_CoA_acyltransferase"/>
</dbReference>
<dbReference type="PANTHER" id="PTHR43677:SF4">
    <property type="entry name" value="QUINONE OXIDOREDUCTASE-LIKE PROTEIN 2"/>
    <property type="match status" value="1"/>
</dbReference>
<comment type="caution">
    <text evidence="3">The sequence shown here is derived from an EMBL/GenBank/DDBJ whole genome shotgun (WGS) entry which is preliminary data.</text>
</comment>
<keyword evidence="4" id="KW-1185">Reference proteome</keyword>
<evidence type="ECO:0000313" key="3">
    <source>
        <dbReference type="EMBL" id="KAK9063302.1"/>
    </source>
</evidence>
<reference evidence="3 4" key="1">
    <citation type="submission" date="2024-04" db="EMBL/GenBank/DDBJ databases">
        <title>The reference genome of an endangered Asteraceae, Deinandra increscens subsp. villosa, native to the Central Coast of California.</title>
        <authorList>
            <person name="Guilliams M."/>
            <person name="Hasenstab-Lehman K."/>
            <person name="Meyer R."/>
            <person name="Mcevoy S."/>
        </authorList>
    </citation>
    <scope>NUCLEOTIDE SEQUENCE [LARGE SCALE GENOMIC DNA]</scope>
    <source>
        <tissue evidence="3">Leaf</tissue>
    </source>
</reference>
<protein>
    <recommendedName>
        <fullName evidence="2">N-acetyltransferase domain-containing protein</fullName>
    </recommendedName>
</protein>
<evidence type="ECO:0000256" key="1">
    <source>
        <dbReference type="SAM" id="MobiDB-lite"/>
    </source>
</evidence>
<dbReference type="InterPro" id="IPR011032">
    <property type="entry name" value="GroES-like_sf"/>
</dbReference>
<dbReference type="InterPro" id="IPR020843">
    <property type="entry name" value="ER"/>
</dbReference>
<gene>
    <name evidence="3" type="ORF">SSX86_017172</name>
</gene>
<dbReference type="SUPFAM" id="SSF55729">
    <property type="entry name" value="Acyl-CoA N-acyltransferases (Nat)"/>
    <property type="match status" value="1"/>
</dbReference>
<dbReference type="InterPro" id="IPR002364">
    <property type="entry name" value="Quin_OxRdtase/zeta-crystal_CS"/>
</dbReference>
<dbReference type="Gene3D" id="3.40.50.720">
    <property type="entry name" value="NAD(P)-binding Rossmann-like Domain"/>
    <property type="match status" value="1"/>
</dbReference>
<proteinExistence type="predicted"/>
<feature type="compositionally biased region" description="Polar residues" evidence="1">
    <location>
        <begin position="15"/>
        <end position="30"/>
    </location>
</feature>
<dbReference type="SUPFAM" id="SSF51735">
    <property type="entry name" value="NAD(P)-binding Rossmann-fold domains"/>
    <property type="match status" value="1"/>
</dbReference>
<sequence>MAFLRSIHGGGSLLPKSQTLSPPKISNNIQKPPIRHRHRRRPTPPIFISTNLSDVNPIHLRDLCATCNHSFHRFPNILPDGRSELVDVEKLRLALRHSSVVVSVFSRPELVASPPESAAGVDWYRRMIPLTPVTGKLIGFGRAVSDSSLTASIYDVMVIPTLQRRGIGRMILQRIIRLLTNKGIYDIAALCSDQEMNFFKACGFGDDILESTTMMYTRSGNDMVVTVSAVFPQSRQSKINTHLKKMEALVCRTLGDPTTPPDSSETTALTISKSHPLPSLTSPTSIRVRIKSTSLNYANYLQVLGKYQEKFALPFVPGSDYSGVVDSVGPGVSKFRVGDRVCSFAGLGSFAQFIVADEKDLFGVPEGCDLVAAGALPVAYGTSHVALVHRANLKSGQVLLVLGAAGGVGLAAVQIGKVCGATVIAVARGTEKVEFLKSMGVDHVVDLSKGGVIENVKAFLKTKRLKGVDVLYDPVGGKLTKESMKLLNWGAQILVIGFASGEVPLIPANIALVKNWTIHGLYWGSYKVNDPSVLEDSLKELLSWLARGLINIYISHSYKLQEANLAFSDIRDRKVIGKVMITFDDPKTKTSSKL</sequence>
<dbReference type="Pfam" id="PF08240">
    <property type="entry name" value="ADH_N"/>
    <property type="match status" value="1"/>
</dbReference>
<dbReference type="PROSITE" id="PS01162">
    <property type="entry name" value="QOR_ZETA_CRYSTAL"/>
    <property type="match status" value="1"/>
</dbReference>
<dbReference type="GO" id="GO:0008270">
    <property type="term" value="F:zinc ion binding"/>
    <property type="evidence" value="ECO:0007669"/>
    <property type="project" value="InterPro"/>
</dbReference>
<feature type="domain" description="N-acetyltransferase" evidence="2">
    <location>
        <begin position="75"/>
        <end position="228"/>
    </location>
</feature>
<dbReference type="GO" id="GO:0016747">
    <property type="term" value="F:acyltransferase activity, transferring groups other than amino-acyl groups"/>
    <property type="evidence" value="ECO:0007669"/>
    <property type="project" value="InterPro"/>
</dbReference>
<name>A0AAP0CZW1_9ASTR</name>
<dbReference type="CDD" id="cd08241">
    <property type="entry name" value="QOR1"/>
    <property type="match status" value="1"/>
</dbReference>